<evidence type="ECO:0008006" key="8">
    <source>
        <dbReference type="Google" id="ProtNLM"/>
    </source>
</evidence>
<feature type="transmembrane region" description="Helical" evidence="5">
    <location>
        <begin position="75"/>
        <end position="96"/>
    </location>
</feature>
<dbReference type="RefSeq" id="WP_188977816.1">
    <property type="nucleotide sequence ID" value="NZ_BMPG01000002.1"/>
</dbReference>
<comment type="subcellular location">
    <subcellularLocation>
        <location evidence="1">Membrane</location>
        <topology evidence="1">Multi-pass membrane protein</topology>
    </subcellularLocation>
</comment>
<keyword evidence="3 5" id="KW-1133">Transmembrane helix</keyword>
<dbReference type="InterPro" id="IPR052527">
    <property type="entry name" value="Metal_cation-efflux_comp"/>
</dbReference>
<evidence type="ECO:0000256" key="5">
    <source>
        <dbReference type="SAM" id="Phobius"/>
    </source>
</evidence>
<protein>
    <recommendedName>
        <fullName evidence="8">Isoprenylcysteine carboxylmethyltransferase family protein</fullName>
    </recommendedName>
</protein>
<evidence type="ECO:0000256" key="4">
    <source>
        <dbReference type="ARBA" id="ARBA00023136"/>
    </source>
</evidence>
<dbReference type="InterPro" id="IPR007269">
    <property type="entry name" value="ICMT_MeTrfase"/>
</dbReference>
<sequence length="196" mass="20625">MTLPAFRPPTQFAFYAAYALYALPEIADAVRRDDGLGPDLDARSKHGIYAAVAASVAVGFALGPRAPAWATFGALAVPLFAVGLACVVCGVALRWYSVAILGDAFSRVVTVRDGQGVVDDGPYGVVRHPTYAGGLLALVGFGLAFGTWPALLVAVAAGGLAYGYRIRVEERALRAELDGYADYCERVPDRLVPGVY</sequence>
<dbReference type="EMBL" id="BMPG01000002">
    <property type="protein sequence ID" value="GGL58982.1"/>
    <property type="molecule type" value="Genomic_DNA"/>
</dbReference>
<reference evidence="6" key="2">
    <citation type="submission" date="2020-09" db="EMBL/GenBank/DDBJ databases">
        <authorList>
            <person name="Sun Q."/>
            <person name="Ohkuma M."/>
        </authorList>
    </citation>
    <scope>NUCLEOTIDE SEQUENCE</scope>
    <source>
        <strain evidence="6">JCM 19596</strain>
    </source>
</reference>
<keyword evidence="2 5" id="KW-0812">Transmembrane</keyword>
<dbReference type="PANTHER" id="PTHR43847">
    <property type="entry name" value="BLL3993 PROTEIN"/>
    <property type="match status" value="1"/>
</dbReference>
<keyword evidence="7" id="KW-1185">Reference proteome</keyword>
<keyword evidence="4 5" id="KW-0472">Membrane</keyword>
<name>A0A830F6E0_9EURY</name>
<dbReference type="Proteomes" id="UP000607197">
    <property type="component" value="Unassembled WGS sequence"/>
</dbReference>
<reference evidence="6" key="1">
    <citation type="journal article" date="2014" name="Int. J. Syst. Evol. Microbiol.">
        <title>Complete genome sequence of Corynebacterium casei LMG S-19264T (=DSM 44701T), isolated from a smear-ripened cheese.</title>
        <authorList>
            <consortium name="US DOE Joint Genome Institute (JGI-PGF)"/>
            <person name="Walter F."/>
            <person name="Albersmeier A."/>
            <person name="Kalinowski J."/>
            <person name="Ruckert C."/>
        </authorList>
    </citation>
    <scope>NUCLEOTIDE SEQUENCE</scope>
    <source>
        <strain evidence="6">JCM 19596</strain>
    </source>
</reference>
<dbReference type="AlphaFoldDB" id="A0A830F6E0"/>
<evidence type="ECO:0000256" key="1">
    <source>
        <dbReference type="ARBA" id="ARBA00004141"/>
    </source>
</evidence>
<evidence type="ECO:0000256" key="2">
    <source>
        <dbReference type="ARBA" id="ARBA00022692"/>
    </source>
</evidence>
<feature type="transmembrane region" description="Helical" evidence="5">
    <location>
        <begin position="131"/>
        <end position="164"/>
    </location>
</feature>
<evidence type="ECO:0000313" key="7">
    <source>
        <dbReference type="Proteomes" id="UP000607197"/>
    </source>
</evidence>
<accession>A0A830F6E0</accession>
<dbReference type="Gene3D" id="1.20.120.1630">
    <property type="match status" value="1"/>
</dbReference>
<comment type="caution">
    <text evidence="6">The sequence shown here is derived from an EMBL/GenBank/DDBJ whole genome shotgun (WGS) entry which is preliminary data.</text>
</comment>
<dbReference type="GO" id="GO:0016020">
    <property type="term" value="C:membrane"/>
    <property type="evidence" value="ECO:0007669"/>
    <property type="project" value="UniProtKB-SubCell"/>
</dbReference>
<feature type="transmembrane region" description="Helical" evidence="5">
    <location>
        <begin position="46"/>
        <end position="63"/>
    </location>
</feature>
<dbReference type="GO" id="GO:0004671">
    <property type="term" value="F:protein C-terminal S-isoprenylcysteine carboxyl O-methyltransferase activity"/>
    <property type="evidence" value="ECO:0007669"/>
    <property type="project" value="InterPro"/>
</dbReference>
<evidence type="ECO:0000313" key="6">
    <source>
        <dbReference type="EMBL" id="GGL58982.1"/>
    </source>
</evidence>
<organism evidence="6 7">
    <name type="scientific">Halocalculus aciditolerans</name>
    <dbReference type="NCBI Taxonomy" id="1383812"/>
    <lineage>
        <taxon>Archaea</taxon>
        <taxon>Methanobacteriati</taxon>
        <taxon>Methanobacteriota</taxon>
        <taxon>Stenosarchaea group</taxon>
        <taxon>Halobacteria</taxon>
        <taxon>Halobacteriales</taxon>
        <taxon>Halobacteriaceae</taxon>
        <taxon>Halocalculus</taxon>
    </lineage>
</organism>
<dbReference type="Pfam" id="PF04140">
    <property type="entry name" value="ICMT"/>
    <property type="match status" value="1"/>
</dbReference>
<gene>
    <name evidence="6" type="ORF">GCM10009039_16520</name>
</gene>
<evidence type="ECO:0000256" key="3">
    <source>
        <dbReference type="ARBA" id="ARBA00022989"/>
    </source>
</evidence>
<dbReference type="PANTHER" id="PTHR43847:SF1">
    <property type="entry name" value="BLL3993 PROTEIN"/>
    <property type="match status" value="1"/>
</dbReference>
<dbReference type="OrthoDB" id="148346at2157"/>
<proteinExistence type="predicted"/>